<accession>A0A330LZY5</accession>
<reference evidence="2" key="1">
    <citation type="submission" date="2018-06" db="EMBL/GenBank/DDBJ databases">
        <authorList>
            <person name="Cea G.-C."/>
            <person name="William W."/>
        </authorList>
    </citation>
    <scope>NUCLEOTIDE SEQUENCE [LARGE SCALE GENOMIC DNA]</scope>
    <source>
        <strain evidence="2">DB21MT-2</strain>
    </source>
</reference>
<gene>
    <name evidence="1" type="ORF">SHEWBE_0895</name>
</gene>
<evidence type="ECO:0000313" key="1">
    <source>
        <dbReference type="EMBL" id="SQH74864.1"/>
    </source>
</evidence>
<sequence length="50" mass="5943">MMNDKLILKGRLVRRLYDTSFRLHQKTVSGMFTMSRLIIAKRLQCIFQPS</sequence>
<organism evidence="1 2">
    <name type="scientific">Shewanella benthica</name>
    <dbReference type="NCBI Taxonomy" id="43661"/>
    <lineage>
        <taxon>Bacteria</taxon>
        <taxon>Pseudomonadati</taxon>
        <taxon>Pseudomonadota</taxon>
        <taxon>Gammaproteobacteria</taxon>
        <taxon>Alteromonadales</taxon>
        <taxon>Shewanellaceae</taxon>
        <taxon>Shewanella</taxon>
    </lineage>
</organism>
<proteinExistence type="predicted"/>
<dbReference type="KEGG" id="sbk:SHEWBE_0895"/>
<evidence type="ECO:0000313" key="2">
    <source>
        <dbReference type="Proteomes" id="UP000250123"/>
    </source>
</evidence>
<dbReference type="Proteomes" id="UP000250123">
    <property type="component" value="Chromosome SHEWBE"/>
</dbReference>
<protein>
    <submittedName>
        <fullName evidence="1">Uncharacterized protein</fullName>
    </submittedName>
</protein>
<name>A0A330LZY5_9GAMM</name>
<dbReference type="AlphaFoldDB" id="A0A330LZY5"/>
<dbReference type="EMBL" id="LS483452">
    <property type="protein sequence ID" value="SQH74864.1"/>
    <property type="molecule type" value="Genomic_DNA"/>
</dbReference>